<gene>
    <name evidence="1" type="ORF">IW249_001847</name>
</gene>
<organism evidence="1 2">
    <name type="scientific">Micromonospora vinacea</name>
    <dbReference type="NCBI Taxonomy" id="709878"/>
    <lineage>
        <taxon>Bacteria</taxon>
        <taxon>Bacillati</taxon>
        <taxon>Actinomycetota</taxon>
        <taxon>Actinomycetes</taxon>
        <taxon>Micromonosporales</taxon>
        <taxon>Micromonosporaceae</taxon>
        <taxon>Micromonospora</taxon>
    </lineage>
</organism>
<dbReference type="Proteomes" id="UP000631791">
    <property type="component" value="Unassembled WGS sequence"/>
</dbReference>
<accession>A0ABS0JYH6</accession>
<protein>
    <submittedName>
        <fullName evidence="1">Uncharacterized protein</fullName>
    </submittedName>
</protein>
<name>A0ABS0JYH6_9ACTN</name>
<proteinExistence type="predicted"/>
<dbReference type="EMBL" id="JADOTY010000001">
    <property type="protein sequence ID" value="MBG6101433.1"/>
    <property type="molecule type" value="Genomic_DNA"/>
</dbReference>
<dbReference type="RefSeq" id="WP_196920375.1">
    <property type="nucleotide sequence ID" value="NZ_JADOTY010000001.1"/>
</dbReference>
<evidence type="ECO:0000313" key="2">
    <source>
        <dbReference type="Proteomes" id="UP000631791"/>
    </source>
</evidence>
<keyword evidence="2" id="KW-1185">Reference proteome</keyword>
<reference evidence="1 2" key="1">
    <citation type="submission" date="2020-11" db="EMBL/GenBank/DDBJ databases">
        <title>Sequencing the genomes of 1000 actinobacteria strains.</title>
        <authorList>
            <person name="Klenk H.-P."/>
        </authorList>
    </citation>
    <scope>NUCLEOTIDE SEQUENCE [LARGE SCALE GENOMIC DNA]</scope>
    <source>
        <strain evidence="1 2">DSM 101695</strain>
    </source>
</reference>
<comment type="caution">
    <text evidence="1">The sequence shown here is derived from an EMBL/GenBank/DDBJ whole genome shotgun (WGS) entry which is preliminary data.</text>
</comment>
<evidence type="ECO:0000313" key="1">
    <source>
        <dbReference type="EMBL" id="MBG6101433.1"/>
    </source>
</evidence>
<sequence>MEPVVQWVRTSWTKQSRGGPPAAQRNAAPVALALPAEAAPLVHEVLQGESDEFRPHSTTQLALPVDGVQLRHVDGRLRVQLDVSPWGMPRRHRRPPAVLLKPGEWVRWQINYRFVGSCGGDWSYRLDTLNVAHGQVSVDRFLGEPTYVVDERAYLR</sequence>